<dbReference type="SUPFAM" id="SSF51206">
    <property type="entry name" value="cAMP-binding domain-like"/>
    <property type="match status" value="1"/>
</dbReference>
<dbReference type="RefSeq" id="WP_090497153.1">
    <property type="nucleotide sequence ID" value="NZ_FNCH01000002.1"/>
</dbReference>
<keyword evidence="2" id="KW-1185">Reference proteome</keyword>
<evidence type="ECO:0000313" key="2">
    <source>
        <dbReference type="Proteomes" id="UP000199643"/>
    </source>
</evidence>
<dbReference type="AlphaFoldDB" id="A0A1G7Q9J6"/>
<dbReference type="Proteomes" id="UP000199643">
    <property type="component" value="Unassembled WGS sequence"/>
</dbReference>
<proteinExistence type="predicted"/>
<dbReference type="OrthoDB" id="680421at2"/>
<gene>
    <name evidence="1" type="ORF">SAMN05421827_102229</name>
</gene>
<organism evidence="1 2">
    <name type="scientific">Pedobacter terrae</name>
    <dbReference type="NCBI Taxonomy" id="405671"/>
    <lineage>
        <taxon>Bacteria</taxon>
        <taxon>Pseudomonadati</taxon>
        <taxon>Bacteroidota</taxon>
        <taxon>Sphingobacteriia</taxon>
        <taxon>Sphingobacteriales</taxon>
        <taxon>Sphingobacteriaceae</taxon>
        <taxon>Pedobacter</taxon>
    </lineage>
</organism>
<dbReference type="InterPro" id="IPR014710">
    <property type="entry name" value="RmlC-like_jellyroll"/>
</dbReference>
<name>A0A1G7Q9J6_9SPHI</name>
<sequence length="187" mass="21809">MKALVEKLKTLNTAKKDTIELLINLFVKTEFKKGWIFGGTIQSVPMLYFISIGLVRGSVEYKESTYTLWMLETGFLIPSHGFLATKGISEIIEILKPTTAYALNLLRAEKLAKEDVNLYKMLLEIYEENLLEGRKRELMLRIPNAVERRKYFNQMNPGMEKAITDEQISQILRIDKKYYYSIKRNNK</sequence>
<dbReference type="STRING" id="405671.SAMN05421827_102229"/>
<dbReference type="InterPro" id="IPR018490">
    <property type="entry name" value="cNMP-bd_dom_sf"/>
</dbReference>
<accession>A0A1G7Q9J6</accession>
<evidence type="ECO:0000313" key="1">
    <source>
        <dbReference type="EMBL" id="SDF95186.1"/>
    </source>
</evidence>
<dbReference type="Gene3D" id="2.60.120.10">
    <property type="entry name" value="Jelly Rolls"/>
    <property type="match status" value="1"/>
</dbReference>
<dbReference type="EMBL" id="FNCH01000002">
    <property type="protein sequence ID" value="SDF95186.1"/>
    <property type="molecule type" value="Genomic_DNA"/>
</dbReference>
<evidence type="ECO:0008006" key="3">
    <source>
        <dbReference type="Google" id="ProtNLM"/>
    </source>
</evidence>
<reference evidence="2" key="1">
    <citation type="submission" date="2016-10" db="EMBL/GenBank/DDBJ databases">
        <authorList>
            <person name="Varghese N."/>
            <person name="Submissions S."/>
        </authorList>
    </citation>
    <scope>NUCLEOTIDE SEQUENCE [LARGE SCALE GENOMIC DNA]</scope>
    <source>
        <strain evidence="2">DSM 17933</strain>
    </source>
</reference>
<protein>
    <recommendedName>
        <fullName evidence="3">CRP-like cAMP-binding protein</fullName>
    </recommendedName>
</protein>